<feature type="compositionally biased region" description="Low complexity" evidence="1">
    <location>
        <begin position="504"/>
        <end position="513"/>
    </location>
</feature>
<evidence type="ECO:0000313" key="2">
    <source>
        <dbReference type="EMBL" id="KAK6151796.1"/>
    </source>
</evidence>
<dbReference type="EMBL" id="JABTTQ020000007">
    <property type="protein sequence ID" value="KAK6151796.1"/>
    <property type="molecule type" value="Genomic_DNA"/>
</dbReference>
<proteinExistence type="predicted"/>
<evidence type="ECO:0000313" key="3">
    <source>
        <dbReference type="Proteomes" id="UP001318860"/>
    </source>
</evidence>
<evidence type="ECO:0000256" key="1">
    <source>
        <dbReference type="SAM" id="MobiDB-lite"/>
    </source>
</evidence>
<protein>
    <submittedName>
        <fullName evidence="2">Uncharacterized protein</fullName>
    </submittedName>
</protein>
<comment type="caution">
    <text evidence="2">The sequence shown here is derived from an EMBL/GenBank/DDBJ whole genome shotgun (WGS) entry which is preliminary data.</text>
</comment>
<reference evidence="2 3" key="1">
    <citation type="journal article" date="2021" name="Comput. Struct. Biotechnol. J.">
        <title>De novo genome assembly of the potent medicinal plant Rehmannia glutinosa using nanopore technology.</title>
        <authorList>
            <person name="Ma L."/>
            <person name="Dong C."/>
            <person name="Song C."/>
            <person name="Wang X."/>
            <person name="Zheng X."/>
            <person name="Niu Y."/>
            <person name="Chen S."/>
            <person name="Feng W."/>
        </authorList>
    </citation>
    <scope>NUCLEOTIDE SEQUENCE [LARGE SCALE GENOMIC DNA]</scope>
    <source>
        <strain evidence="2">DH-2019</strain>
    </source>
</reference>
<name>A0ABR0WXS2_REHGL</name>
<feature type="region of interest" description="Disordered" evidence="1">
    <location>
        <begin position="496"/>
        <end position="521"/>
    </location>
</feature>
<accession>A0ABR0WXS2</accession>
<sequence length="606" mass="68106">MGRKQLIELLLSGHTASLHLSNENPKYKVSAQVTHVFAASKKVFAILKFVFSLDFQPQHCGPEDGALQRSCAAPVSLRIAPRLRNKLPSARVQQLSNVQNSTWYEAYDVGRPQAKAGVKPQTALVIVLLRAFIIDITDRAWLGLLVNVVFTLGRRLLFGMIRTMVSSPFKNTRSLCHMVNIVRMAPLFFIGSRLQTDKDVSGNESTIGSCYSPMNIRDVNGAGRDDQDPYRSRPQNANMSILHSQVFGRAGPQSSSIRGPVSWQQVMASISQGVMAPGLNFTINPWSPMTASITNILEGFQIGFPPMSISETTDIGYSTYSIKDDNGGIFQVIEKFKEFEKLPSLGKRDTKEMKESDWNRRRYLSVDVYCGYYQFTLKLAEISVGGVILLKSISNNYPKFSRNQSGQLTTKIDKVQETGQVQQRKHPFLAYGIVKWISRCREVEIYIEHLDNVSEKSPLNLTEPQLPDNATYSNWEENIDPLIDFSFLDNVPESEFNLDEDNVPEPSEPNNNSDDSDSDSDVFCDTDYDLDEDDREFDMSVDPNVELDGFLGLGKGMAEEMSCWMEGGGEDLEEYSDEFVSSDGSDEDNLKKFPKFNPIMKLKILI</sequence>
<keyword evidence="3" id="KW-1185">Reference proteome</keyword>
<organism evidence="2 3">
    <name type="scientific">Rehmannia glutinosa</name>
    <name type="common">Chinese foxglove</name>
    <dbReference type="NCBI Taxonomy" id="99300"/>
    <lineage>
        <taxon>Eukaryota</taxon>
        <taxon>Viridiplantae</taxon>
        <taxon>Streptophyta</taxon>
        <taxon>Embryophyta</taxon>
        <taxon>Tracheophyta</taxon>
        <taxon>Spermatophyta</taxon>
        <taxon>Magnoliopsida</taxon>
        <taxon>eudicotyledons</taxon>
        <taxon>Gunneridae</taxon>
        <taxon>Pentapetalae</taxon>
        <taxon>asterids</taxon>
        <taxon>lamiids</taxon>
        <taxon>Lamiales</taxon>
        <taxon>Orobanchaceae</taxon>
        <taxon>Rehmannieae</taxon>
        <taxon>Rehmannia</taxon>
    </lineage>
</organism>
<dbReference type="Proteomes" id="UP001318860">
    <property type="component" value="Unassembled WGS sequence"/>
</dbReference>
<gene>
    <name evidence="2" type="ORF">DH2020_014431</name>
</gene>